<evidence type="ECO:0000313" key="6">
    <source>
        <dbReference type="Proteomes" id="UP000236394"/>
    </source>
</evidence>
<gene>
    <name evidence="5" type="ORF">B7R76_07045</name>
</gene>
<name>A0A2J8AZY4_9FIRM</name>
<keyword evidence="3" id="KW-0067">ATP-binding</keyword>
<evidence type="ECO:0000313" key="5">
    <source>
        <dbReference type="EMBL" id="PNH18081.1"/>
    </source>
</evidence>
<dbReference type="SUPFAM" id="SSF52540">
    <property type="entry name" value="P-loop containing nucleoside triphosphate hydrolases"/>
    <property type="match status" value="1"/>
</dbReference>
<accession>A0A2J8AZY4</accession>
<dbReference type="InterPro" id="IPR050153">
    <property type="entry name" value="Metal_Ion_Import_ABC"/>
</dbReference>
<dbReference type="EMBL" id="NBZD01000004">
    <property type="protein sequence ID" value="PNH18081.1"/>
    <property type="molecule type" value="Genomic_DNA"/>
</dbReference>
<dbReference type="SMART" id="SM00382">
    <property type="entry name" value="AAA"/>
    <property type="match status" value="1"/>
</dbReference>
<evidence type="ECO:0000256" key="2">
    <source>
        <dbReference type="ARBA" id="ARBA00022741"/>
    </source>
</evidence>
<organism evidence="5 6">
    <name type="scientific">Mageeibacillus indolicus</name>
    <dbReference type="NCBI Taxonomy" id="884684"/>
    <lineage>
        <taxon>Bacteria</taxon>
        <taxon>Bacillati</taxon>
        <taxon>Bacillota</taxon>
        <taxon>Clostridia</taxon>
        <taxon>Eubacteriales</taxon>
        <taxon>Oscillospiraceae</taxon>
        <taxon>Mageeibacillus</taxon>
    </lineage>
</organism>
<dbReference type="PROSITE" id="PS00211">
    <property type="entry name" value="ABC_TRANSPORTER_1"/>
    <property type="match status" value="1"/>
</dbReference>
<dbReference type="Proteomes" id="UP000236394">
    <property type="component" value="Unassembled WGS sequence"/>
</dbReference>
<feature type="domain" description="ABC transporter" evidence="4">
    <location>
        <begin position="17"/>
        <end position="253"/>
    </location>
</feature>
<dbReference type="InterPro" id="IPR017871">
    <property type="entry name" value="ABC_transporter-like_CS"/>
</dbReference>
<evidence type="ECO:0000259" key="4">
    <source>
        <dbReference type="PROSITE" id="PS50893"/>
    </source>
</evidence>
<dbReference type="AlphaFoldDB" id="A0A2J8AZY4"/>
<dbReference type="OMA" id="GHDHVHP"/>
<protein>
    <recommendedName>
        <fullName evidence="4">ABC transporter domain-containing protein</fullName>
    </recommendedName>
</protein>
<dbReference type="PANTHER" id="PTHR42734">
    <property type="entry name" value="METAL TRANSPORT SYSTEM ATP-BINDING PROTEIN TM_0124-RELATED"/>
    <property type="match status" value="1"/>
</dbReference>
<reference evidence="6" key="1">
    <citation type="submission" date="2017-04" db="EMBL/GenBank/DDBJ databases">
        <authorList>
            <person name="Bumgarner R.E."/>
            <person name="Fredricks D.N."/>
            <person name="Srinivasan S."/>
        </authorList>
    </citation>
    <scope>NUCLEOTIDE SEQUENCE [LARGE SCALE GENOMIC DNA]</scope>
    <source>
        <strain evidence="6">KA00405</strain>
    </source>
</reference>
<dbReference type="PROSITE" id="PS50893">
    <property type="entry name" value="ABC_TRANSPORTER_2"/>
    <property type="match status" value="1"/>
</dbReference>
<comment type="caution">
    <text evidence="5">The sequence shown here is derived from an EMBL/GenBank/DDBJ whole genome shotgun (WGS) entry which is preliminary data.</text>
</comment>
<keyword evidence="1" id="KW-0813">Transport</keyword>
<dbReference type="GO" id="GO:0016887">
    <property type="term" value="F:ATP hydrolysis activity"/>
    <property type="evidence" value="ECO:0007669"/>
    <property type="project" value="InterPro"/>
</dbReference>
<sequence length="324" mass="35101">MTATDVNPIKRKGEPVIQIRDLGFSYGEKPVFRHLNLDIYANEFVGLIGANGSGKSTLVKLILGLETPTEGKIIRFGKENWESRSRSQIGYISQKAASFNSAFPGTVEEVVMANLWSKIGLLRRPKAVHRQRVKEALELVGMQDYRRQLIGNLSGGQQQRVFLARVLVNEPKLIFLDEPTVGIDAKSEGEIYQLLNMLNQKAGVGIVLVSHDIGAVTVHTERLLCMGADGFFEHDTAEPLAADFLSRLYGYEVLAHSHLNPAWAGIGSTVHCDICDRHHHHNNCDCTAGAAVTAASDAADTSAGAAVTAASDAAAAKVNKKEST</sequence>
<dbReference type="RefSeq" id="WP_012992997.1">
    <property type="nucleotide sequence ID" value="NZ_NBZD01000004.1"/>
</dbReference>
<dbReference type="InterPro" id="IPR003593">
    <property type="entry name" value="AAA+_ATPase"/>
</dbReference>
<dbReference type="CDD" id="cd03235">
    <property type="entry name" value="ABC_Metallic_Cations"/>
    <property type="match status" value="1"/>
</dbReference>
<keyword evidence="2" id="KW-0547">Nucleotide-binding</keyword>
<evidence type="ECO:0000256" key="3">
    <source>
        <dbReference type="ARBA" id="ARBA00022840"/>
    </source>
</evidence>
<dbReference type="Pfam" id="PF00005">
    <property type="entry name" value="ABC_tran"/>
    <property type="match status" value="1"/>
</dbReference>
<dbReference type="InterPro" id="IPR027417">
    <property type="entry name" value="P-loop_NTPase"/>
</dbReference>
<dbReference type="InterPro" id="IPR003439">
    <property type="entry name" value="ABC_transporter-like_ATP-bd"/>
</dbReference>
<proteinExistence type="predicted"/>
<dbReference type="GO" id="GO:0005524">
    <property type="term" value="F:ATP binding"/>
    <property type="evidence" value="ECO:0007669"/>
    <property type="project" value="UniProtKB-KW"/>
</dbReference>
<dbReference type="Gene3D" id="3.40.50.300">
    <property type="entry name" value="P-loop containing nucleotide triphosphate hydrolases"/>
    <property type="match status" value="1"/>
</dbReference>
<evidence type="ECO:0000256" key="1">
    <source>
        <dbReference type="ARBA" id="ARBA00022448"/>
    </source>
</evidence>